<dbReference type="Pfam" id="PF04237">
    <property type="entry name" value="YjbR"/>
    <property type="match status" value="1"/>
</dbReference>
<reference evidence="1 2" key="1">
    <citation type="submission" date="2019-05" db="EMBL/GenBank/DDBJ databases">
        <title>Genome sequence of Cellulomonas hominis strain CS1.</title>
        <authorList>
            <person name="Belmont J."/>
            <person name="Maclea K.S."/>
        </authorList>
    </citation>
    <scope>NUCLEOTIDE SEQUENCE [LARGE SCALE GENOMIC DNA]</scope>
    <source>
        <strain evidence="1 2">CS1</strain>
    </source>
</reference>
<dbReference type="InterPro" id="IPR058532">
    <property type="entry name" value="YjbR/MT2646/Rv2570-like"/>
</dbReference>
<dbReference type="EMBL" id="SZYE01000002">
    <property type="protein sequence ID" value="TKR27377.1"/>
    <property type="molecule type" value="Genomic_DNA"/>
</dbReference>
<gene>
    <name evidence="1" type="ORF">FA014_00625</name>
</gene>
<organism evidence="1 2">
    <name type="scientific">Cellulomonas hominis</name>
    <dbReference type="NCBI Taxonomy" id="156981"/>
    <lineage>
        <taxon>Bacteria</taxon>
        <taxon>Bacillati</taxon>
        <taxon>Actinomycetota</taxon>
        <taxon>Actinomycetes</taxon>
        <taxon>Micrococcales</taxon>
        <taxon>Cellulomonadaceae</taxon>
        <taxon>Cellulomonas</taxon>
    </lineage>
</organism>
<dbReference type="RefSeq" id="WP_154727782.1">
    <property type="nucleotide sequence ID" value="NZ_SZYE01000002.1"/>
</dbReference>
<name>A0A7Z8NT63_9CELL</name>
<evidence type="ECO:0000313" key="1">
    <source>
        <dbReference type="EMBL" id="TKR27377.1"/>
    </source>
</evidence>
<comment type="caution">
    <text evidence="1">The sequence shown here is derived from an EMBL/GenBank/DDBJ whole genome shotgun (WGS) entry which is preliminary data.</text>
</comment>
<dbReference type="Gene3D" id="3.90.1150.30">
    <property type="match status" value="1"/>
</dbReference>
<dbReference type="OrthoDB" id="3194910at2"/>
<dbReference type="Proteomes" id="UP000308121">
    <property type="component" value="Unassembled WGS sequence"/>
</dbReference>
<accession>A0A7Z8NT63</accession>
<dbReference type="AlphaFoldDB" id="A0A7Z8NT63"/>
<sequence length="80" mass="8790">MSLSGARLQQVARGAAEVEVDPHHGDALRRDHDSITRGRYLDKEHWISVGAGPGVTRRLVEQLVQESYDLVADRAGKTSP</sequence>
<evidence type="ECO:0000313" key="2">
    <source>
        <dbReference type="Proteomes" id="UP000308121"/>
    </source>
</evidence>
<protein>
    <submittedName>
        <fullName evidence="1">Uncharacterized protein</fullName>
    </submittedName>
</protein>
<dbReference type="SUPFAM" id="SSF142906">
    <property type="entry name" value="YjbR-like"/>
    <property type="match status" value="1"/>
</dbReference>
<proteinExistence type="predicted"/>
<dbReference type="InterPro" id="IPR038056">
    <property type="entry name" value="YjbR-like_sf"/>
</dbReference>